<comment type="function">
    <text evidence="7">Mitochondrial ribosome (mitoribosome) assembly factor. Binds at the interface of the head and body domains of the mitochondrial small ribosomal subunit (mt-SSU), occluding the mRNA channel and preventing compaction of the head domain towards the body. Probable inactive methyltransferase: retains the characteristic folding and ability to bind S-adenosyl-L-methionine, but it probably lost its methyltransferase activity.</text>
</comment>
<keyword evidence="2" id="KW-0479">Metal-binding</keyword>
<dbReference type="EMBL" id="HBGF01040712">
    <property type="protein sequence ID" value="CAD9140190.1"/>
    <property type="molecule type" value="Transcribed_RNA"/>
</dbReference>
<dbReference type="Pfam" id="PF09243">
    <property type="entry name" value="Rsm22"/>
    <property type="match status" value="2"/>
</dbReference>
<feature type="compositionally biased region" description="Basic residues" evidence="8">
    <location>
        <begin position="826"/>
        <end position="836"/>
    </location>
</feature>
<evidence type="ECO:0000256" key="5">
    <source>
        <dbReference type="ARBA" id="ARBA00023014"/>
    </source>
</evidence>
<dbReference type="InterPro" id="IPR015324">
    <property type="entry name" value="Ribosomal_Rsm22-like"/>
</dbReference>
<dbReference type="SUPFAM" id="SSF53335">
    <property type="entry name" value="S-adenosyl-L-methionine-dependent methyltransferases"/>
    <property type="match status" value="1"/>
</dbReference>
<evidence type="ECO:0000256" key="4">
    <source>
        <dbReference type="ARBA" id="ARBA00023004"/>
    </source>
</evidence>
<dbReference type="InterPro" id="IPR052571">
    <property type="entry name" value="Mt_RNA_Methyltransferase"/>
</dbReference>
<dbReference type="PANTHER" id="PTHR13184">
    <property type="entry name" value="37S RIBOSOMAL PROTEIN S22"/>
    <property type="match status" value="1"/>
</dbReference>
<accession>A0A7S1MTK6</accession>
<feature type="compositionally biased region" description="Basic and acidic residues" evidence="8">
    <location>
        <begin position="546"/>
        <end position="555"/>
    </location>
</feature>
<dbReference type="GO" id="GO:0005763">
    <property type="term" value="C:mitochondrial small ribosomal subunit"/>
    <property type="evidence" value="ECO:0007669"/>
    <property type="project" value="TreeGrafter"/>
</dbReference>
<dbReference type="AlphaFoldDB" id="A0A7S1MTK6"/>
<keyword evidence="5" id="KW-0411">Iron-sulfur</keyword>
<keyword evidence="3" id="KW-0809">Transit peptide</keyword>
<dbReference type="InterPro" id="IPR029063">
    <property type="entry name" value="SAM-dependent_MTases_sf"/>
</dbReference>
<comment type="subcellular location">
    <subcellularLocation>
        <location evidence="1">Mitochondrion</location>
    </subcellularLocation>
</comment>
<gene>
    <name evidence="9" type="ORF">NDES1114_LOCUS27253</name>
</gene>
<evidence type="ECO:0000256" key="6">
    <source>
        <dbReference type="ARBA" id="ARBA00023128"/>
    </source>
</evidence>
<dbReference type="GO" id="GO:0008168">
    <property type="term" value="F:methyltransferase activity"/>
    <property type="evidence" value="ECO:0007669"/>
    <property type="project" value="InterPro"/>
</dbReference>
<evidence type="ECO:0000256" key="7">
    <source>
        <dbReference type="ARBA" id="ARBA00045681"/>
    </source>
</evidence>
<dbReference type="GO" id="GO:0046872">
    <property type="term" value="F:metal ion binding"/>
    <property type="evidence" value="ECO:0007669"/>
    <property type="project" value="UniProtKB-KW"/>
</dbReference>
<feature type="region of interest" description="Disordered" evidence="8">
    <location>
        <begin position="534"/>
        <end position="558"/>
    </location>
</feature>
<dbReference type="GO" id="GO:0003735">
    <property type="term" value="F:structural constituent of ribosome"/>
    <property type="evidence" value="ECO:0007669"/>
    <property type="project" value="TreeGrafter"/>
</dbReference>
<evidence type="ECO:0000313" key="9">
    <source>
        <dbReference type="EMBL" id="CAD9140190.1"/>
    </source>
</evidence>
<keyword evidence="4" id="KW-0408">Iron</keyword>
<dbReference type="GO" id="GO:0051536">
    <property type="term" value="F:iron-sulfur cluster binding"/>
    <property type="evidence" value="ECO:0007669"/>
    <property type="project" value="UniProtKB-KW"/>
</dbReference>
<proteinExistence type="predicted"/>
<evidence type="ECO:0000256" key="8">
    <source>
        <dbReference type="SAM" id="MobiDB-lite"/>
    </source>
</evidence>
<evidence type="ECO:0000256" key="3">
    <source>
        <dbReference type="ARBA" id="ARBA00022946"/>
    </source>
</evidence>
<keyword evidence="6" id="KW-0496">Mitochondrion</keyword>
<feature type="region of interest" description="Disordered" evidence="8">
    <location>
        <begin position="799"/>
        <end position="836"/>
    </location>
</feature>
<organism evidence="9">
    <name type="scientific">Neobodo designis</name>
    <name type="common">Flagellated protozoan</name>
    <name type="synonym">Bodo designis</name>
    <dbReference type="NCBI Taxonomy" id="312471"/>
    <lineage>
        <taxon>Eukaryota</taxon>
        <taxon>Discoba</taxon>
        <taxon>Euglenozoa</taxon>
        <taxon>Kinetoplastea</taxon>
        <taxon>Metakinetoplastina</taxon>
        <taxon>Neobodonida</taxon>
        <taxon>Neobodo</taxon>
    </lineage>
</organism>
<protein>
    <submittedName>
        <fullName evidence="9">Uncharacterized protein</fullName>
    </submittedName>
</protein>
<dbReference type="GO" id="GO:0006412">
    <property type="term" value="P:translation"/>
    <property type="evidence" value="ECO:0007669"/>
    <property type="project" value="InterPro"/>
</dbReference>
<evidence type="ECO:0000256" key="2">
    <source>
        <dbReference type="ARBA" id="ARBA00022723"/>
    </source>
</evidence>
<feature type="compositionally biased region" description="Basic and acidic residues" evidence="8">
    <location>
        <begin position="812"/>
        <end position="823"/>
    </location>
</feature>
<sequence>MTPGLVSMSPSMQAAFMRVFTSRPKGEVYAALKEIVPVLKYRNAAVRPALMDRTDTDALIPESEPDTLNAKKRELWERSDDAESPFLPSQRFMDPKAHSAFRRQVRRRLLKFQRQLAVANAAASRSVLFNEDDAVGYLLYRGPAVYAGTHRVLFELSRLMPWFVPKSLLDFGAGTGSSIQAVKEAYHPQGLSRAVQRRERRYMNCNVNASSWSLTSLKDDLAANEKASLAQRAARFLAVATLIDRGEIALDDIPHDLRAEIAKVAQVAAERASSRRRDEGVAALRGVLDGKEWSEDIAQSFDNASAEAVSRNDFDNVVTDADEVTGDQSTSTWWERYVDQQTEATDHAVASRLRPLQKVTAVEPSPGMMDVATTVLQEDVPNVSWRRFLTTDDIQPHDLVVSAYSLSEIASPAERKATVQQLWKNTQGVLILIEHANAPNFDLLMEARDTILEFKNVGLWDWQPTIVGPCPHEGRCPLRYSSVGVRRPELRVCSTDVKLVPTFVDRWIDGSTKSQATETISYLIVARNEMIPERMERRSRQQAAHDATESSERKQSKYQMMHLAQKLRSDVSERMKSDEALLDATLPNQPAIKKAGGNREHWLVYPASIKLAQHRYNSAPFVDTAFQMQRPISPSELLTVRAEMNRARENIAKKASKYHRIVADATVRGHVRLTLCTNQGTLVKAKVYQRFYGDPAVLRTLNGALWRYIGGWHYATTARRGWLFPDDVPLFGVTKYEQIDSPNTFAGRPKAVDLTAMSHGAGSMAPTEDQRLTTEEEASVQSRRMDSARERMQGLADHVMGSGRPAASAFDSRSKISSRDWAKAVRAAKSRHAKKK</sequence>
<evidence type="ECO:0000256" key="1">
    <source>
        <dbReference type="ARBA" id="ARBA00004173"/>
    </source>
</evidence>
<name>A0A7S1MTK6_NEODS</name>
<reference evidence="9" key="1">
    <citation type="submission" date="2021-01" db="EMBL/GenBank/DDBJ databases">
        <authorList>
            <person name="Corre E."/>
            <person name="Pelletier E."/>
            <person name="Niang G."/>
            <person name="Scheremetjew M."/>
            <person name="Finn R."/>
            <person name="Kale V."/>
            <person name="Holt S."/>
            <person name="Cochrane G."/>
            <person name="Meng A."/>
            <person name="Brown T."/>
            <person name="Cohen L."/>
        </authorList>
    </citation>
    <scope>NUCLEOTIDE SEQUENCE</scope>
    <source>
        <strain evidence="9">CCAP 1951/1</strain>
    </source>
</reference>
<dbReference type="PANTHER" id="PTHR13184:SF5">
    <property type="entry name" value="METHYLTRANSFERASE-LIKE PROTEIN 17, MITOCHONDRIAL"/>
    <property type="match status" value="1"/>
</dbReference>